<organism evidence="1 2">
    <name type="scientific">Paramuricea clavata</name>
    <name type="common">Red gorgonian</name>
    <name type="synonym">Violescent sea-whip</name>
    <dbReference type="NCBI Taxonomy" id="317549"/>
    <lineage>
        <taxon>Eukaryota</taxon>
        <taxon>Metazoa</taxon>
        <taxon>Cnidaria</taxon>
        <taxon>Anthozoa</taxon>
        <taxon>Octocorallia</taxon>
        <taxon>Malacalcyonacea</taxon>
        <taxon>Plexauridae</taxon>
        <taxon>Paramuricea</taxon>
    </lineage>
</organism>
<dbReference type="AlphaFoldDB" id="A0A7D9IG11"/>
<name>A0A7D9IG11_PARCT</name>
<evidence type="ECO:0000313" key="2">
    <source>
        <dbReference type="Proteomes" id="UP001152795"/>
    </source>
</evidence>
<dbReference type="EMBL" id="CACRXK020006168">
    <property type="protein sequence ID" value="CAB4008594.1"/>
    <property type="molecule type" value="Genomic_DNA"/>
</dbReference>
<proteinExistence type="predicted"/>
<dbReference type="Proteomes" id="UP001152795">
    <property type="component" value="Unassembled WGS sequence"/>
</dbReference>
<protein>
    <submittedName>
        <fullName evidence="1">Uncharacterized protein</fullName>
    </submittedName>
</protein>
<comment type="caution">
    <text evidence="1">The sequence shown here is derived from an EMBL/GenBank/DDBJ whole genome shotgun (WGS) entry which is preliminary data.</text>
</comment>
<accession>A0A7D9IG11</accession>
<gene>
    <name evidence="1" type="ORF">PACLA_8A052357</name>
</gene>
<reference evidence="1" key="1">
    <citation type="submission" date="2020-04" db="EMBL/GenBank/DDBJ databases">
        <authorList>
            <person name="Alioto T."/>
            <person name="Alioto T."/>
            <person name="Gomez Garrido J."/>
        </authorList>
    </citation>
    <scope>NUCLEOTIDE SEQUENCE</scope>
    <source>
        <strain evidence="1">A484AB</strain>
    </source>
</reference>
<sequence>MDKGSVEREYKMSPKAMLTIKRFELVRSRLFLSIATQIMIFPQAVRTTSNPRQMKPKSLVPCKPVSMSEVVLICGVVITNLINTP</sequence>
<evidence type="ECO:0000313" key="1">
    <source>
        <dbReference type="EMBL" id="CAB4008594.1"/>
    </source>
</evidence>
<keyword evidence="2" id="KW-1185">Reference proteome</keyword>